<dbReference type="EMBL" id="PVWG01000002">
    <property type="protein sequence ID" value="PSB21633.1"/>
    <property type="molecule type" value="Genomic_DNA"/>
</dbReference>
<gene>
    <name evidence="2" type="ORF">C7B65_03360</name>
</gene>
<sequence length="137" mass="15918">MATDIKTLIKILVGVAWLDGKIQPEERQYLHQITQEKGMANDREIQPLLHELRAVKPEECYQWLRDYLGERPTSETCQNLIESISALIYSDGTVAIEEAKLLSRLQLIDTGNDTPERFYNKVLSALRKVYQRWLTEL</sequence>
<keyword evidence="3" id="KW-1185">Reference proteome</keyword>
<feature type="domain" description="Co-chaperone DjlA N-terminal" evidence="1">
    <location>
        <begin position="9"/>
        <end position="105"/>
    </location>
</feature>
<evidence type="ECO:0000313" key="3">
    <source>
        <dbReference type="Proteomes" id="UP000238634"/>
    </source>
</evidence>
<dbReference type="CDD" id="cd07177">
    <property type="entry name" value="terB_like"/>
    <property type="match status" value="1"/>
</dbReference>
<organism evidence="2 3">
    <name type="scientific">Phormidesmis priestleyi ULC007</name>
    <dbReference type="NCBI Taxonomy" id="1920490"/>
    <lineage>
        <taxon>Bacteria</taxon>
        <taxon>Bacillati</taxon>
        <taxon>Cyanobacteriota</taxon>
        <taxon>Cyanophyceae</taxon>
        <taxon>Leptolyngbyales</taxon>
        <taxon>Leptolyngbyaceae</taxon>
        <taxon>Phormidesmis</taxon>
    </lineage>
</organism>
<dbReference type="RefSeq" id="WP_073069482.1">
    <property type="nucleotide sequence ID" value="NZ_MPPI01000002.1"/>
</dbReference>
<reference evidence="2 3" key="1">
    <citation type="submission" date="2018-02" db="EMBL/GenBank/DDBJ databases">
        <authorList>
            <person name="Cohen D.B."/>
            <person name="Kent A.D."/>
        </authorList>
    </citation>
    <scope>NUCLEOTIDE SEQUENCE [LARGE SCALE GENOMIC DNA]</scope>
    <source>
        <strain evidence="2 3">ULC007</strain>
    </source>
</reference>
<dbReference type="Pfam" id="PF05099">
    <property type="entry name" value="TerB"/>
    <property type="match status" value="1"/>
</dbReference>
<dbReference type="Proteomes" id="UP000238634">
    <property type="component" value="Unassembled WGS sequence"/>
</dbReference>
<accession>A0A2T1DMC1</accession>
<dbReference type="SUPFAM" id="SSF158682">
    <property type="entry name" value="TerB-like"/>
    <property type="match status" value="1"/>
</dbReference>
<evidence type="ECO:0000313" key="2">
    <source>
        <dbReference type="EMBL" id="PSB21633.1"/>
    </source>
</evidence>
<dbReference type="InterPro" id="IPR007791">
    <property type="entry name" value="DjlA_N"/>
</dbReference>
<dbReference type="AlphaFoldDB" id="A0A2T1DMC1"/>
<dbReference type="Gene3D" id="1.10.3680.10">
    <property type="entry name" value="TerB-like"/>
    <property type="match status" value="1"/>
</dbReference>
<dbReference type="STRING" id="1920490.GCA_001895925_01660"/>
<comment type="caution">
    <text evidence="2">The sequence shown here is derived from an EMBL/GenBank/DDBJ whole genome shotgun (WGS) entry which is preliminary data.</text>
</comment>
<dbReference type="InterPro" id="IPR029024">
    <property type="entry name" value="TerB-like"/>
</dbReference>
<name>A0A2T1DMC1_9CYAN</name>
<reference evidence="2 3" key="2">
    <citation type="submission" date="2018-03" db="EMBL/GenBank/DDBJ databases">
        <title>The ancient ancestry and fast evolution of plastids.</title>
        <authorList>
            <person name="Moore K.R."/>
            <person name="Magnabosco C."/>
            <person name="Momper L."/>
            <person name="Gold D.A."/>
            <person name="Bosak T."/>
            <person name="Fournier G.P."/>
        </authorList>
    </citation>
    <scope>NUCLEOTIDE SEQUENCE [LARGE SCALE GENOMIC DNA]</scope>
    <source>
        <strain evidence="2 3">ULC007</strain>
    </source>
</reference>
<protein>
    <submittedName>
        <fullName evidence="2">TerB family tellurite resistance protein</fullName>
    </submittedName>
</protein>
<proteinExistence type="predicted"/>
<dbReference type="OrthoDB" id="485098at2"/>
<evidence type="ECO:0000259" key="1">
    <source>
        <dbReference type="Pfam" id="PF05099"/>
    </source>
</evidence>